<dbReference type="Proteomes" id="UP001213972">
    <property type="component" value="Chromosome"/>
</dbReference>
<sequence length="289" mass="31954">MEIDEELVRRLVDEQFPQWRELSIRRVVPGGWDNRTFRLGNELLVRMPSADGYAAAVAKEQRWLPVIAPRVPLAVPSPVALGSPTSEFPRPWSVYRWIDGTPLGDATHIDLQALAADLAGFLTSLAKVETDAAPAAAPHSFWRGAHPRVYDDDVQRCLTELEGRIDTAAARAVWDAAMETEITAPPVWFHGDIAPGNLLVREGRLSAVIDFGTSGVGDPACDLAIAWTVFDDAVREVFRSRMPWDDDTWSRGRAWALWKTMLTLADPSNTHDPEAEARASLAVLDRVLA</sequence>
<feature type="domain" description="Aminoglycoside phosphotransferase" evidence="1">
    <location>
        <begin position="26"/>
        <end position="242"/>
    </location>
</feature>
<dbReference type="SUPFAM" id="SSF56112">
    <property type="entry name" value="Protein kinase-like (PK-like)"/>
    <property type="match status" value="1"/>
</dbReference>
<name>A0AAJ5W0K8_9MICO</name>
<dbReference type="Pfam" id="PF01636">
    <property type="entry name" value="APH"/>
    <property type="match status" value="1"/>
</dbReference>
<dbReference type="PANTHER" id="PTHR21310:SF42">
    <property type="entry name" value="BIFUNCTIONAL AAC_APH"/>
    <property type="match status" value="1"/>
</dbReference>
<dbReference type="AlphaFoldDB" id="A0AAJ5W0K8"/>
<dbReference type="Gene3D" id="3.30.200.20">
    <property type="entry name" value="Phosphorylase Kinase, domain 1"/>
    <property type="match status" value="1"/>
</dbReference>
<accession>A0AAJ5W0K8</accession>
<dbReference type="InterPro" id="IPR051678">
    <property type="entry name" value="AGP_Transferase"/>
</dbReference>
<proteinExistence type="predicted"/>
<dbReference type="InterPro" id="IPR011009">
    <property type="entry name" value="Kinase-like_dom_sf"/>
</dbReference>
<dbReference type="Gene3D" id="3.90.1200.10">
    <property type="match status" value="1"/>
</dbReference>
<organism evidence="2 3">
    <name type="scientific">Candidatus Microbacterium phytovorans</name>
    <dbReference type="NCBI Taxonomy" id="3121374"/>
    <lineage>
        <taxon>Bacteria</taxon>
        <taxon>Bacillati</taxon>
        <taxon>Actinomycetota</taxon>
        <taxon>Actinomycetes</taxon>
        <taxon>Micrococcales</taxon>
        <taxon>Microbacteriaceae</taxon>
        <taxon>Microbacterium</taxon>
    </lineage>
</organism>
<dbReference type="CDD" id="cd05155">
    <property type="entry name" value="APH_ChoK_like_1"/>
    <property type="match status" value="1"/>
</dbReference>
<dbReference type="InterPro" id="IPR002575">
    <property type="entry name" value="Aminoglycoside_PTrfase"/>
</dbReference>
<dbReference type="PANTHER" id="PTHR21310">
    <property type="entry name" value="AMINOGLYCOSIDE PHOSPHOTRANSFERASE-RELATED-RELATED"/>
    <property type="match status" value="1"/>
</dbReference>
<evidence type="ECO:0000313" key="2">
    <source>
        <dbReference type="EMBL" id="WEK12332.1"/>
    </source>
</evidence>
<evidence type="ECO:0000259" key="1">
    <source>
        <dbReference type="Pfam" id="PF01636"/>
    </source>
</evidence>
<dbReference type="EMBL" id="CP119321">
    <property type="protein sequence ID" value="WEK12332.1"/>
    <property type="molecule type" value="Genomic_DNA"/>
</dbReference>
<protein>
    <submittedName>
        <fullName evidence="2">Aminoglycoside phosphotransferase family protein</fullName>
    </submittedName>
</protein>
<evidence type="ECO:0000313" key="3">
    <source>
        <dbReference type="Proteomes" id="UP001213972"/>
    </source>
</evidence>
<reference evidence="2" key="1">
    <citation type="submission" date="2023-03" db="EMBL/GenBank/DDBJ databases">
        <title>Andean soil-derived lignocellulolytic bacterial consortium as a source of novel taxa and putative plastic-active enzymes.</title>
        <authorList>
            <person name="Diaz-Garcia L."/>
            <person name="Chuvochina M."/>
            <person name="Feuerriegel G."/>
            <person name="Bunk B."/>
            <person name="Sproer C."/>
            <person name="Streit W.R."/>
            <person name="Rodriguez L.M."/>
            <person name="Overmann J."/>
            <person name="Jimenez D.J."/>
        </authorList>
    </citation>
    <scope>NUCLEOTIDE SEQUENCE</scope>
    <source>
        <strain evidence="2">MAG 4610</strain>
    </source>
</reference>
<gene>
    <name evidence="2" type="ORF">P0Y48_07515</name>
</gene>